<organism evidence="5 6">
    <name type="scientific">Terfezia boudieri ATCC MYA-4762</name>
    <dbReference type="NCBI Taxonomy" id="1051890"/>
    <lineage>
        <taxon>Eukaryota</taxon>
        <taxon>Fungi</taxon>
        <taxon>Dikarya</taxon>
        <taxon>Ascomycota</taxon>
        <taxon>Pezizomycotina</taxon>
        <taxon>Pezizomycetes</taxon>
        <taxon>Pezizales</taxon>
        <taxon>Pezizaceae</taxon>
        <taxon>Terfezia</taxon>
    </lineage>
</organism>
<dbReference type="GO" id="GO:0090575">
    <property type="term" value="C:RNA polymerase II transcription regulator complex"/>
    <property type="evidence" value="ECO:0007669"/>
    <property type="project" value="TreeGrafter"/>
</dbReference>
<dbReference type="CDD" id="cd14688">
    <property type="entry name" value="bZIP_YAP"/>
    <property type="match status" value="1"/>
</dbReference>
<protein>
    <recommendedName>
        <fullName evidence="7">BZIP domain-containing protein</fullName>
    </recommendedName>
</protein>
<dbReference type="PANTHER" id="PTHR40621:SF6">
    <property type="entry name" value="AP-1-LIKE TRANSCRIPTION FACTOR YAP1-RELATED"/>
    <property type="match status" value="1"/>
</dbReference>
<dbReference type="SUPFAM" id="SSF57959">
    <property type="entry name" value="Leucine zipper domain"/>
    <property type="match status" value="1"/>
</dbReference>
<evidence type="ECO:0000256" key="4">
    <source>
        <dbReference type="SAM" id="MobiDB-lite"/>
    </source>
</evidence>
<dbReference type="GO" id="GO:0001228">
    <property type="term" value="F:DNA-binding transcription activator activity, RNA polymerase II-specific"/>
    <property type="evidence" value="ECO:0007669"/>
    <property type="project" value="TreeGrafter"/>
</dbReference>
<evidence type="ECO:0000256" key="2">
    <source>
        <dbReference type="ARBA" id="ARBA00004496"/>
    </source>
</evidence>
<sequence>EGDSPKKRGPKPDQKPAKNDKIERNRKAQRSHRERKERYIRNLEQELQRLREAYTAAIKEKVTVREENKQLHAILKQNGIAFPYSSQGTVLGDQQITPEQYSRIAINLVLGLEKPCSDHMQKLATLSHQNSGYIQGHVLMVSCPPESHTTANPNQEWGLRTVDLDPEPLGTLFNMQVLDAERKRYLEGLDGELTPMAAWTKITTHPRFHELTIQDFDTLTEVLSKRVGCHGFGAVIEEAEVEVAMDSFFGAKDGRA</sequence>
<keyword evidence="6" id="KW-1185">Reference proteome</keyword>
<feature type="compositionally biased region" description="Basic and acidic residues" evidence="4">
    <location>
        <begin position="1"/>
        <end position="26"/>
    </location>
</feature>
<dbReference type="GO" id="GO:0005737">
    <property type="term" value="C:cytoplasm"/>
    <property type="evidence" value="ECO:0007669"/>
    <property type="project" value="UniProtKB-SubCell"/>
</dbReference>
<dbReference type="InParanoid" id="A0A3N4LPH8"/>
<keyword evidence="3" id="KW-0539">Nucleus</keyword>
<dbReference type="InterPro" id="IPR046347">
    <property type="entry name" value="bZIP_sf"/>
</dbReference>
<dbReference type="InterPro" id="IPR023167">
    <property type="entry name" value="Yap1_redox_dom_sf"/>
</dbReference>
<feature type="region of interest" description="Disordered" evidence="4">
    <location>
        <begin position="1"/>
        <end position="36"/>
    </location>
</feature>
<dbReference type="InterPro" id="IPR050936">
    <property type="entry name" value="AP-1-like"/>
</dbReference>
<dbReference type="Gene3D" id="1.10.238.100">
    <property type="entry name" value="YAP1 redox domain. Chain B"/>
    <property type="match status" value="1"/>
</dbReference>
<evidence type="ECO:0000313" key="6">
    <source>
        <dbReference type="Proteomes" id="UP000267821"/>
    </source>
</evidence>
<proteinExistence type="predicted"/>
<dbReference type="AlphaFoldDB" id="A0A3N4LPH8"/>
<comment type="subcellular location">
    <subcellularLocation>
        <location evidence="2">Cytoplasm</location>
    </subcellularLocation>
    <subcellularLocation>
        <location evidence="1">Nucleus</location>
    </subcellularLocation>
</comment>
<dbReference type="Gene3D" id="1.20.5.170">
    <property type="match status" value="1"/>
</dbReference>
<evidence type="ECO:0008006" key="7">
    <source>
        <dbReference type="Google" id="ProtNLM"/>
    </source>
</evidence>
<feature type="non-terminal residue" evidence="5">
    <location>
        <position position="1"/>
    </location>
</feature>
<dbReference type="SUPFAM" id="SSF111430">
    <property type="entry name" value="YAP1 redox domain"/>
    <property type="match status" value="1"/>
</dbReference>
<dbReference type="PANTHER" id="PTHR40621">
    <property type="entry name" value="TRANSCRIPTION FACTOR KAPC-RELATED"/>
    <property type="match status" value="1"/>
</dbReference>
<gene>
    <name evidence="5" type="ORF">L211DRAFT_784308</name>
</gene>
<dbReference type="OrthoDB" id="2590011at2759"/>
<evidence type="ECO:0000256" key="3">
    <source>
        <dbReference type="ARBA" id="ARBA00023242"/>
    </source>
</evidence>
<dbReference type="Proteomes" id="UP000267821">
    <property type="component" value="Unassembled WGS sequence"/>
</dbReference>
<evidence type="ECO:0000256" key="1">
    <source>
        <dbReference type="ARBA" id="ARBA00004123"/>
    </source>
</evidence>
<reference evidence="5 6" key="1">
    <citation type="journal article" date="2018" name="Nat. Ecol. Evol.">
        <title>Pezizomycetes genomes reveal the molecular basis of ectomycorrhizal truffle lifestyle.</title>
        <authorList>
            <person name="Murat C."/>
            <person name="Payen T."/>
            <person name="Noel B."/>
            <person name="Kuo A."/>
            <person name="Morin E."/>
            <person name="Chen J."/>
            <person name="Kohler A."/>
            <person name="Krizsan K."/>
            <person name="Balestrini R."/>
            <person name="Da Silva C."/>
            <person name="Montanini B."/>
            <person name="Hainaut M."/>
            <person name="Levati E."/>
            <person name="Barry K.W."/>
            <person name="Belfiori B."/>
            <person name="Cichocki N."/>
            <person name="Clum A."/>
            <person name="Dockter R.B."/>
            <person name="Fauchery L."/>
            <person name="Guy J."/>
            <person name="Iotti M."/>
            <person name="Le Tacon F."/>
            <person name="Lindquist E.A."/>
            <person name="Lipzen A."/>
            <person name="Malagnac F."/>
            <person name="Mello A."/>
            <person name="Molinier V."/>
            <person name="Miyauchi S."/>
            <person name="Poulain J."/>
            <person name="Riccioni C."/>
            <person name="Rubini A."/>
            <person name="Sitrit Y."/>
            <person name="Splivallo R."/>
            <person name="Traeger S."/>
            <person name="Wang M."/>
            <person name="Zifcakova L."/>
            <person name="Wipf D."/>
            <person name="Zambonelli A."/>
            <person name="Paolocci F."/>
            <person name="Nowrousian M."/>
            <person name="Ottonello S."/>
            <person name="Baldrian P."/>
            <person name="Spatafora J.W."/>
            <person name="Henrissat B."/>
            <person name="Nagy L.G."/>
            <person name="Aury J.M."/>
            <person name="Wincker P."/>
            <person name="Grigoriev I.V."/>
            <person name="Bonfante P."/>
            <person name="Martin F.M."/>
        </authorList>
    </citation>
    <scope>NUCLEOTIDE SEQUENCE [LARGE SCALE GENOMIC DNA]</scope>
    <source>
        <strain evidence="5 6">ATCC MYA-4762</strain>
    </source>
</reference>
<evidence type="ECO:0000313" key="5">
    <source>
        <dbReference type="EMBL" id="RPB24804.1"/>
    </source>
</evidence>
<accession>A0A3N4LPH8</accession>
<name>A0A3N4LPH8_9PEZI</name>
<dbReference type="GO" id="GO:0000976">
    <property type="term" value="F:transcription cis-regulatory region binding"/>
    <property type="evidence" value="ECO:0007669"/>
    <property type="project" value="InterPro"/>
</dbReference>
<dbReference type="EMBL" id="ML121540">
    <property type="protein sequence ID" value="RPB24804.1"/>
    <property type="molecule type" value="Genomic_DNA"/>
</dbReference>